<keyword evidence="4" id="KW-1185">Reference proteome</keyword>
<evidence type="ECO:0000256" key="2">
    <source>
        <dbReference type="RuleBase" id="RU000363"/>
    </source>
</evidence>
<comment type="similarity">
    <text evidence="2">Belongs to the short-chain dehydrogenases/reductases (SDR) family.</text>
</comment>
<proteinExistence type="inferred from homology"/>
<dbReference type="PANTHER" id="PTHR43157:SF31">
    <property type="entry name" value="PHOSPHATIDYLINOSITOL-GLYCAN BIOSYNTHESIS CLASS F PROTEIN"/>
    <property type="match status" value="1"/>
</dbReference>
<comment type="caution">
    <text evidence="3">The sequence shown here is derived from an EMBL/GenBank/DDBJ whole genome shotgun (WGS) entry which is preliminary data.</text>
</comment>
<dbReference type="PANTHER" id="PTHR43157">
    <property type="entry name" value="PHOSPHATIDYLINOSITOL-GLYCAN BIOSYNTHESIS CLASS F PROTEIN-RELATED"/>
    <property type="match status" value="1"/>
</dbReference>
<dbReference type="PRINTS" id="PR00081">
    <property type="entry name" value="GDHRDH"/>
</dbReference>
<gene>
    <name evidence="3" type="ORF">GCM10008938_40110</name>
</gene>
<accession>A0ABQ2D8V3</accession>
<protein>
    <submittedName>
        <fullName evidence="3">Short-chain dehydrogenase</fullName>
    </submittedName>
</protein>
<dbReference type="CDD" id="cd05327">
    <property type="entry name" value="retinol-DH_like_SDR_c_like"/>
    <property type="match status" value="1"/>
</dbReference>
<evidence type="ECO:0000313" key="4">
    <source>
        <dbReference type="Proteomes" id="UP000632222"/>
    </source>
</evidence>
<dbReference type="InterPro" id="IPR002347">
    <property type="entry name" value="SDR_fam"/>
</dbReference>
<dbReference type="Proteomes" id="UP000632222">
    <property type="component" value="Unassembled WGS sequence"/>
</dbReference>
<dbReference type="Pfam" id="PF00106">
    <property type="entry name" value="adh_short"/>
    <property type="match status" value="1"/>
</dbReference>
<dbReference type="PRINTS" id="PR00080">
    <property type="entry name" value="SDRFAMILY"/>
</dbReference>
<dbReference type="SUPFAM" id="SSF51735">
    <property type="entry name" value="NAD(P)-binding Rossmann-fold domains"/>
    <property type="match status" value="1"/>
</dbReference>
<dbReference type="InterPro" id="IPR036291">
    <property type="entry name" value="NAD(P)-bd_dom_sf"/>
</dbReference>
<dbReference type="RefSeq" id="WP_189005847.1">
    <property type="nucleotide sequence ID" value="NZ_BMOD01000021.1"/>
</dbReference>
<reference evidence="4" key="1">
    <citation type="journal article" date="2019" name="Int. J. Syst. Evol. Microbiol.">
        <title>The Global Catalogue of Microorganisms (GCM) 10K type strain sequencing project: providing services to taxonomists for standard genome sequencing and annotation.</title>
        <authorList>
            <consortium name="The Broad Institute Genomics Platform"/>
            <consortium name="The Broad Institute Genome Sequencing Center for Infectious Disease"/>
            <person name="Wu L."/>
            <person name="Ma J."/>
        </authorList>
    </citation>
    <scope>NUCLEOTIDE SEQUENCE [LARGE SCALE GENOMIC DNA]</scope>
    <source>
        <strain evidence="4">JCM 14370</strain>
    </source>
</reference>
<evidence type="ECO:0000313" key="3">
    <source>
        <dbReference type="EMBL" id="GGJ50147.1"/>
    </source>
</evidence>
<organism evidence="3 4">
    <name type="scientific">Deinococcus roseus</name>
    <dbReference type="NCBI Taxonomy" id="392414"/>
    <lineage>
        <taxon>Bacteria</taxon>
        <taxon>Thermotogati</taxon>
        <taxon>Deinococcota</taxon>
        <taxon>Deinococci</taxon>
        <taxon>Deinococcales</taxon>
        <taxon>Deinococcaceae</taxon>
        <taxon>Deinococcus</taxon>
    </lineage>
</organism>
<name>A0ABQ2D8V3_9DEIO</name>
<evidence type="ECO:0000256" key="1">
    <source>
        <dbReference type="ARBA" id="ARBA00023002"/>
    </source>
</evidence>
<dbReference type="Gene3D" id="3.40.50.720">
    <property type="entry name" value="NAD(P)-binding Rossmann-like Domain"/>
    <property type="match status" value="1"/>
</dbReference>
<keyword evidence="1" id="KW-0560">Oxidoreductase</keyword>
<sequence>MQGKTVVITGATGGIGKVTAQALSQMGAKVLVLARDAARGKDAMKGLSSDCELYIGDLSSQEDLQRVCWDIHSKHEKIDVLINNAGAMFSDRLENPEGIEMTIALNHLSYYILSNLLLDLLIKAEHGRIINVSSQAHQMGYVDFTDFQYQDRRYNALRAYNDTKLMNVLFTYELARRLKGTQVTSNCLHPGMVKTDFGKNAGGVLGKLFKVFRPIMVTPEQGAKTGIYLASSPEVSEVSGKYFVNCMQSKSSVRSHDEGLAARLWYTSKELTGLG</sequence>
<dbReference type="EMBL" id="BMOD01000021">
    <property type="protein sequence ID" value="GGJ50147.1"/>
    <property type="molecule type" value="Genomic_DNA"/>
</dbReference>